<comment type="caution">
    <text evidence="2">The sequence shown here is derived from an EMBL/GenBank/DDBJ whole genome shotgun (WGS) entry which is preliminary data.</text>
</comment>
<evidence type="ECO:0000256" key="1">
    <source>
        <dbReference type="SAM" id="MobiDB-lite"/>
    </source>
</evidence>
<feature type="compositionally biased region" description="Polar residues" evidence="1">
    <location>
        <begin position="96"/>
        <end position="117"/>
    </location>
</feature>
<feature type="region of interest" description="Disordered" evidence="1">
    <location>
        <begin position="80"/>
        <end position="117"/>
    </location>
</feature>
<accession>A0A392QNG5</accession>
<proteinExistence type="predicted"/>
<dbReference type="EMBL" id="LXQA010150339">
    <property type="protein sequence ID" value="MCI25943.1"/>
    <property type="molecule type" value="Genomic_DNA"/>
</dbReference>
<sequence length="117" mass="13514">MPLQNVSDEIEHGNPHTKEPILKPVEEMVQSDSIDEEEEINVPETQFPWVVNDDEFDEVVQKDLQVAKKLRENMTESEMPFTLYVSKHQKKKNQKTTRSASQPYQTRSNGASSHMSL</sequence>
<evidence type="ECO:0000313" key="2">
    <source>
        <dbReference type="EMBL" id="MCI25943.1"/>
    </source>
</evidence>
<keyword evidence="3" id="KW-1185">Reference proteome</keyword>
<reference evidence="2 3" key="1">
    <citation type="journal article" date="2018" name="Front. Plant Sci.">
        <title>Red Clover (Trifolium pratense) and Zigzag Clover (T. medium) - A Picture of Genomic Similarities and Differences.</title>
        <authorList>
            <person name="Dluhosova J."/>
            <person name="Istvanek J."/>
            <person name="Nedelnik J."/>
            <person name="Repkova J."/>
        </authorList>
    </citation>
    <scope>NUCLEOTIDE SEQUENCE [LARGE SCALE GENOMIC DNA]</scope>
    <source>
        <strain evidence="3">cv. 10/8</strain>
        <tissue evidence="2">Leaf</tissue>
    </source>
</reference>
<protein>
    <submittedName>
        <fullName evidence="2">Uncharacterized protein</fullName>
    </submittedName>
</protein>
<dbReference type="AlphaFoldDB" id="A0A392QNG5"/>
<organism evidence="2 3">
    <name type="scientific">Trifolium medium</name>
    <dbReference type="NCBI Taxonomy" id="97028"/>
    <lineage>
        <taxon>Eukaryota</taxon>
        <taxon>Viridiplantae</taxon>
        <taxon>Streptophyta</taxon>
        <taxon>Embryophyta</taxon>
        <taxon>Tracheophyta</taxon>
        <taxon>Spermatophyta</taxon>
        <taxon>Magnoliopsida</taxon>
        <taxon>eudicotyledons</taxon>
        <taxon>Gunneridae</taxon>
        <taxon>Pentapetalae</taxon>
        <taxon>rosids</taxon>
        <taxon>fabids</taxon>
        <taxon>Fabales</taxon>
        <taxon>Fabaceae</taxon>
        <taxon>Papilionoideae</taxon>
        <taxon>50 kb inversion clade</taxon>
        <taxon>NPAAA clade</taxon>
        <taxon>Hologalegina</taxon>
        <taxon>IRL clade</taxon>
        <taxon>Trifolieae</taxon>
        <taxon>Trifolium</taxon>
    </lineage>
</organism>
<name>A0A392QNG5_9FABA</name>
<dbReference type="Proteomes" id="UP000265520">
    <property type="component" value="Unassembled WGS sequence"/>
</dbReference>
<evidence type="ECO:0000313" key="3">
    <source>
        <dbReference type="Proteomes" id="UP000265520"/>
    </source>
</evidence>
<feature type="compositionally biased region" description="Basic and acidic residues" evidence="1">
    <location>
        <begin position="9"/>
        <end position="22"/>
    </location>
</feature>
<feature type="region of interest" description="Disordered" evidence="1">
    <location>
        <begin position="1"/>
        <end position="22"/>
    </location>
</feature>